<dbReference type="InterPro" id="IPR057556">
    <property type="entry name" value="TPR_Slam"/>
</dbReference>
<dbReference type="Pfam" id="PF24575">
    <property type="entry name" value="TPR_Slam"/>
    <property type="match status" value="1"/>
</dbReference>
<evidence type="ECO:0000256" key="8">
    <source>
        <dbReference type="SAM" id="Coils"/>
    </source>
</evidence>
<comment type="similarity">
    <text evidence="7">Belongs to the Slam family.</text>
</comment>
<reference evidence="11 12" key="1">
    <citation type="submission" date="2012-09" db="EMBL/GenBank/DDBJ databases">
        <title>Genome Sequence of alkane-degrading Bacterium Alcanivorax sp. 6-D-6.</title>
        <authorList>
            <person name="Lai Q."/>
            <person name="Shao Z."/>
        </authorList>
    </citation>
    <scope>NUCLEOTIDE SEQUENCE [LARGE SCALE GENOMIC DNA]</scope>
    <source>
        <strain evidence="11 12">6-D-6</strain>
    </source>
</reference>
<evidence type="ECO:0008006" key="13">
    <source>
        <dbReference type="Google" id="ProtNLM"/>
    </source>
</evidence>
<keyword evidence="8" id="KW-0175">Coiled coil</keyword>
<comment type="subcellular location">
    <subcellularLocation>
        <location evidence="1">Cell outer membrane</location>
        <topology evidence="1">Multi-pass membrane protein</topology>
    </subcellularLocation>
</comment>
<keyword evidence="5" id="KW-0472">Membrane</keyword>
<evidence type="ECO:0000313" key="11">
    <source>
        <dbReference type="EMBL" id="KAF0807149.1"/>
    </source>
</evidence>
<evidence type="ECO:0000256" key="4">
    <source>
        <dbReference type="ARBA" id="ARBA00022729"/>
    </source>
</evidence>
<dbReference type="InterPro" id="IPR007655">
    <property type="entry name" value="Slam_C"/>
</dbReference>
<keyword evidence="2" id="KW-1134">Transmembrane beta strand</keyword>
<proteinExistence type="inferred from homology"/>
<evidence type="ECO:0000256" key="1">
    <source>
        <dbReference type="ARBA" id="ARBA00004571"/>
    </source>
</evidence>
<keyword evidence="3" id="KW-0812">Transmembrane</keyword>
<keyword evidence="12" id="KW-1185">Reference proteome</keyword>
<dbReference type="Gene3D" id="1.25.40.10">
    <property type="entry name" value="Tetratricopeptide repeat domain"/>
    <property type="match status" value="1"/>
</dbReference>
<evidence type="ECO:0000256" key="7">
    <source>
        <dbReference type="ARBA" id="ARBA00023609"/>
    </source>
</evidence>
<comment type="caution">
    <text evidence="11">The sequence shown here is derived from an EMBL/GenBank/DDBJ whole genome shotgun (WGS) entry which is preliminary data.</text>
</comment>
<dbReference type="InterPro" id="IPR011990">
    <property type="entry name" value="TPR-like_helical_dom_sf"/>
</dbReference>
<evidence type="ECO:0000259" key="9">
    <source>
        <dbReference type="Pfam" id="PF04575"/>
    </source>
</evidence>
<dbReference type="Pfam" id="PF04575">
    <property type="entry name" value="SlipAM"/>
    <property type="match status" value="1"/>
</dbReference>
<protein>
    <recommendedName>
        <fullName evidence="13">DUF560 domain-containing protein</fullName>
    </recommendedName>
</protein>
<evidence type="ECO:0000256" key="5">
    <source>
        <dbReference type="ARBA" id="ARBA00023136"/>
    </source>
</evidence>
<evidence type="ECO:0000256" key="6">
    <source>
        <dbReference type="ARBA" id="ARBA00023237"/>
    </source>
</evidence>
<dbReference type="Proteomes" id="UP000771797">
    <property type="component" value="Unassembled WGS sequence"/>
</dbReference>
<keyword evidence="4" id="KW-0732">Signal</keyword>
<name>A0ABQ6YB40_9GAMM</name>
<evidence type="ECO:0000313" key="12">
    <source>
        <dbReference type="Proteomes" id="UP000771797"/>
    </source>
</evidence>
<feature type="coiled-coil region" evidence="8">
    <location>
        <begin position="120"/>
        <end position="147"/>
    </location>
</feature>
<dbReference type="RefSeq" id="WP_159660182.1">
    <property type="nucleotide sequence ID" value="NZ_AQPF01000005.1"/>
</dbReference>
<keyword evidence="6" id="KW-0998">Cell outer membrane</keyword>
<sequence>MRFFALFRVVPRHAPLLYLTLLVFGLSPHFAIADQDTELRLQQGIERTARQREQELLREERARDEALPNLIINGQEHEVRRNRDDLGRALYVALRSRNWTAAARFLDVYRELENPDPILLHYAEGKLARLRGDLSRAEQEFRSLLALNDAFLPGQLELARVLFENQKNREAETRFRDILARVETVPDQDKTAGVRSTLENFLEALKERRGWQGRIAAGPGYSDNINQSSENETCLIWFAEGLCYVRRTAPEAIGTETLSYEMSLDKDVFLPGHHGLFFRALAYGDRYRDHSIYNQDTLNASAGYRFRDVNDVYGLAPLFEHARYGNEGLYDAWGGRAEWMHYLSPRTAFKFEGSHKRMRYREVYSRFDGDMSSLYATAWHRLGADWTLFGGLDGVDRNTEESVSSYRQYGVRLGLAKPLMRGVEMTLLASLRDKRYDAYSALLGERREDREQRYIGIFSFPRWSFAGIVPGINLEYTRVKSNVDWLYSFDEKVIGFKLERRF</sequence>
<evidence type="ECO:0000259" key="10">
    <source>
        <dbReference type="Pfam" id="PF24575"/>
    </source>
</evidence>
<gene>
    <name evidence="11" type="ORF">A6D6_01148</name>
</gene>
<evidence type="ECO:0000256" key="3">
    <source>
        <dbReference type="ARBA" id="ARBA00022692"/>
    </source>
</evidence>
<dbReference type="SUPFAM" id="SSF48452">
    <property type="entry name" value="TPR-like"/>
    <property type="match status" value="1"/>
</dbReference>
<accession>A0ABQ6YB40</accession>
<organism evidence="11 12">
    <name type="scientific">Alcanivorax xiamenensis</name>
    <dbReference type="NCBI Taxonomy" id="1177156"/>
    <lineage>
        <taxon>Bacteria</taxon>
        <taxon>Pseudomonadati</taxon>
        <taxon>Pseudomonadota</taxon>
        <taxon>Gammaproteobacteria</taxon>
        <taxon>Oceanospirillales</taxon>
        <taxon>Alcanivoracaceae</taxon>
        <taxon>Alcanivorax</taxon>
    </lineage>
</organism>
<feature type="domain" description="Surface lipoprotein assembly modifier N-terminal TPR repeats region" evidence="10">
    <location>
        <begin position="74"/>
        <end position="175"/>
    </location>
</feature>
<feature type="domain" description="Surface lipoprotein assembly modifier C-terminal" evidence="9">
    <location>
        <begin position="211"/>
        <end position="502"/>
    </location>
</feature>
<evidence type="ECO:0000256" key="2">
    <source>
        <dbReference type="ARBA" id="ARBA00022452"/>
    </source>
</evidence>
<dbReference type="EMBL" id="AQPF01000005">
    <property type="protein sequence ID" value="KAF0807149.1"/>
    <property type="molecule type" value="Genomic_DNA"/>
</dbReference>